<organism evidence="5 6">
    <name type="scientific">Cytobacillus citreus</name>
    <dbReference type="NCBI Taxonomy" id="2833586"/>
    <lineage>
        <taxon>Bacteria</taxon>
        <taxon>Bacillati</taxon>
        <taxon>Bacillota</taxon>
        <taxon>Bacilli</taxon>
        <taxon>Bacillales</taxon>
        <taxon>Bacillaceae</taxon>
        <taxon>Cytobacillus</taxon>
    </lineage>
</organism>
<name>A0ABS5NLM7_9BACI</name>
<reference evidence="5 6" key="1">
    <citation type="submission" date="2021-05" db="EMBL/GenBank/DDBJ databases">
        <title>Novel Bacillus species.</title>
        <authorList>
            <person name="Liu G."/>
        </authorList>
    </citation>
    <scope>NUCLEOTIDE SEQUENCE [LARGE SCALE GENOMIC DNA]</scope>
    <source>
        <strain evidence="5 6">FJAT-49705</strain>
    </source>
</reference>
<dbReference type="EMBL" id="JAGYPM010000001">
    <property type="protein sequence ID" value="MBS4188710.1"/>
    <property type="molecule type" value="Genomic_DNA"/>
</dbReference>
<dbReference type="PROSITE" id="PS51352">
    <property type="entry name" value="THIOREDOXIN_2"/>
    <property type="match status" value="1"/>
</dbReference>
<comment type="similarity">
    <text evidence="1">Belongs to the thioredoxin family.</text>
</comment>
<dbReference type="RefSeq" id="WP_213100230.1">
    <property type="nucleotide sequence ID" value="NZ_JAGYPM010000001.1"/>
</dbReference>
<evidence type="ECO:0000256" key="2">
    <source>
        <dbReference type="ARBA" id="ARBA00023157"/>
    </source>
</evidence>
<evidence type="ECO:0000259" key="4">
    <source>
        <dbReference type="PROSITE" id="PS51352"/>
    </source>
</evidence>
<sequence>MKKVIIFLGIIIILFAAVGIITKMQNEEKVSEENPYGKNATLHAETIKQLDDPNYQNIILPDKLEEKLDNKEDVTVYFYSPICPHCLSTTPIVAPLAKEMEIDLVQYNLLEFEKGWDKYGITETPTIVQYKDGEEVNRITGYKDEAVFKEWFNENSK</sequence>
<keyword evidence="3" id="KW-0676">Redox-active center</keyword>
<evidence type="ECO:0000313" key="6">
    <source>
        <dbReference type="Proteomes" id="UP000681027"/>
    </source>
</evidence>
<dbReference type="Gene3D" id="3.40.30.10">
    <property type="entry name" value="Glutaredoxin"/>
    <property type="match status" value="1"/>
</dbReference>
<comment type="caution">
    <text evidence="5">The sequence shown here is derived from an EMBL/GenBank/DDBJ whole genome shotgun (WGS) entry which is preliminary data.</text>
</comment>
<dbReference type="Pfam" id="PF00085">
    <property type="entry name" value="Thioredoxin"/>
    <property type="match status" value="1"/>
</dbReference>
<protein>
    <submittedName>
        <fullName evidence="5">Thioredoxin family protein</fullName>
    </submittedName>
</protein>
<dbReference type="CDD" id="cd02947">
    <property type="entry name" value="TRX_family"/>
    <property type="match status" value="1"/>
</dbReference>
<evidence type="ECO:0000256" key="3">
    <source>
        <dbReference type="ARBA" id="ARBA00023284"/>
    </source>
</evidence>
<dbReference type="SUPFAM" id="SSF52833">
    <property type="entry name" value="Thioredoxin-like"/>
    <property type="match status" value="1"/>
</dbReference>
<keyword evidence="6" id="KW-1185">Reference proteome</keyword>
<dbReference type="PANTHER" id="PTHR45663:SF11">
    <property type="entry name" value="GEO12009P1"/>
    <property type="match status" value="1"/>
</dbReference>
<dbReference type="Proteomes" id="UP000681027">
    <property type="component" value="Unassembled WGS sequence"/>
</dbReference>
<gene>
    <name evidence="5" type="ORF">KHA94_00560</name>
</gene>
<dbReference type="InterPro" id="IPR013766">
    <property type="entry name" value="Thioredoxin_domain"/>
</dbReference>
<evidence type="ECO:0000313" key="5">
    <source>
        <dbReference type="EMBL" id="MBS4188710.1"/>
    </source>
</evidence>
<accession>A0ABS5NLM7</accession>
<proteinExistence type="inferred from homology"/>
<dbReference type="InterPro" id="IPR036249">
    <property type="entry name" value="Thioredoxin-like_sf"/>
</dbReference>
<dbReference type="PANTHER" id="PTHR45663">
    <property type="entry name" value="GEO12009P1"/>
    <property type="match status" value="1"/>
</dbReference>
<evidence type="ECO:0000256" key="1">
    <source>
        <dbReference type="ARBA" id="ARBA00008987"/>
    </source>
</evidence>
<feature type="domain" description="Thioredoxin" evidence="4">
    <location>
        <begin position="41"/>
        <end position="157"/>
    </location>
</feature>
<keyword evidence="2" id="KW-1015">Disulfide bond</keyword>